<dbReference type="AlphaFoldDB" id="A0A564YLL6"/>
<dbReference type="Proteomes" id="UP000321570">
    <property type="component" value="Unassembled WGS sequence"/>
</dbReference>
<evidence type="ECO:0000313" key="2">
    <source>
        <dbReference type="Proteomes" id="UP000321570"/>
    </source>
</evidence>
<reference evidence="1 2" key="1">
    <citation type="submission" date="2019-07" db="EMBL/GenBank/DDBJ databases">
        <authorList>
            <person name="Jastrzebski P J."/>
            <person name="Paukszto L."/>
            <person name="Jastrzebski P J."/>
        </authorList>
    </citation>
    <scope>NUCLEOTIDE SEQUENCE [LARGE SCALE GENOMIC DNA]</scope>
    <source>
        <strain evidence="1 2">WMS-il1</strain>
    </source>
</reference>
<accession>A0A564YLL6</accession>
<sequence>MPRVIPERPCSEPMMPKQQAVPTFCLLDHQMNQAYHLREIRKIFLSSASPEPLERLQNFLVSVIILVLSQCSFTALSDRH</sequence>
<name>A0A564YLL6_HYMDI</name>
<protein>
    <submittedName>
        <fullName evidence="1">Uncharacterized protein</fullName>
    </submittedName>
</protein>
<keyword evidence="2" id="KW-1185">Reference proteome</keyword>
<dbReference type="EMBL" id="CABIJS010000277">
    <property type="protein sequence ID" value="VUZ48171.1"/>
    <property type="molecule type" value="Genomic_DNA"/>
</dbReference>
<organism evidence="1 2">
    <name type="scientific">Hymenolepis diminuta</name>
    <name type="common">Rat tapeworm</name>
    <dbReference type="NCBI Taxonomy" id="6216"/>
    <lineage>
        <taxon>Eukaryota</taxon>
        <taxon>Metazoa</taxon>
        <taxon>Spiralia</taxon>
        <taxon>Lophotrochozoa</taxon>
        <taxon>Platyhelminthes</taxon>
        <taxon>Cestoda</taxon>
        <taxon>Eucestoda</taxon>
        <taxon>Cyclophyllidea</taxon>
        <taxon>Hymenolepididae</taxon>
        <taxon>Hymenolepis</taxon>
    </lineage>
</organism>
<proteinExistence type="predicted"/>
<gene>
    <name evidence="1" type="ORF">WMSIL1_LOCUS7557</name>
</gene>
<evidence type="ECO:0000313" key="1">
    <source>
        <dbReference type="EMBL" id="VUZ48171.1"/>
    </source>
</evidence>